<keyword evidence="2" id="KW-0378">Hydrolase</keyword>
<feature type="non-terminal residue" evidence="2">
    <location>
        <position position="232"/>
    </location>
</feature>
<dbReference type="InterPro" id="IPR040170">
    <property type="entry name" value="Cytosol_ACT"/>
</dbReference>
<dbReference type="GO" id="GO:0009062">
    <property type="term" value="P:fatty acid catabolic process"/>
    <property type="evidence" value="ECO:0007669"/>
    <property type="project" value="TreeGrafter"/>
</dbReference>
<reference evidence="2" key="1">
    <citation type="submission" date="2019-09" db="EMBL/GenBank/DDBJ databases">
        <title>Bird 10,000 Genomes (B10K) Project - Family phase.</title>
        <authorList>
            <person name="Zhang G."/>
        </authorList>
    </citation>
    <scope>NUCLEOTIDE SEQUENCE</scope>
    <source>
        <strain evidence="2">B10K-CU-031-40</strain>
    </source>
</reference>
<dbReference type="PANTHER" id="PTHR11049">
    <property type="entry name" value="ACYL COENZYME A THIOESTER HYDROLASE"/>
    <property type="match status" value="1"/>
</dbReference>
<organism evidence="2 3">
    <name type="scientific">Corythaeola cristata</name>
    <name type="common">Great blue turaco</name>
    <dbReference type="NCBI Taxonomy" id="103954"/>
    <lineage>
        <taxon>Eukaryota</taxon>
        <taxon>Metazoa</taxon>
        <taxon>Chordata</taxon>
        <taxon>Craniata</taxon>
        <taxon>Vertebrata</taxon>
        <taxon>Euteleostomi</taxon>
        <taxon>Archelosauria</taxon>
        <taxon>Archosauria</taxon>
        <taxon>Dinosauria</taxon>
        <taxon>Saurischia</taxon>
        <taxon>Theropoda</taxon>
        <taxon>Coelurosauria</taxon>
        <taxon>Aves</taxon>
        <taxon>Neognathae</taxon>
        <taxon>Neoaves</taxon>
        <taxon>Otidimorphae</taxon>
        <taxon>Musophagiformes</taxon>
        <taxon>Musophagidae</taxon>
        <taxon>Corythaeola</taxon>
    </lineage>
</organism>
<dbReference type="Gene3D" id="3.10.129.10">
    <property type="entry name" value="Hotdog Thioesterase"/>
    <property type="match status" value="2"/>
</dbReference>
<evidence type="ECO:0000313" key="2">
    <source>
        <dbReference type="EMBL" id="NXC22886.1"/>
    </source>
</evidence>
<dbReference type="GO" id="GO:0006637">
    <property type="term" value="P:acyl-CoA metabolic process"/>
    <property type="evidence" value="ECO:0007669"/>
    <property type="project" value="TreeGrafter"/>
</dbReference>
<dbReference type="SUPFAM" id="SSF54637">
    <property type="entry name" value="Thioesterase/thiol ester dehydrase-isomerase"/>
    <property type="match status" value="1"/>
</dbReference>
<feature type="compositionally biased region" description="Basic and acidic residues" evidence="1">
    <location>
        <begin position="203"/>
        <end position="213"/>
    </location>
</feature>
<keyword evidence="3" id="KW-1185">Reference proteome</keyword>
<name>A0A851LZW2_CORCR</name>
<sequence length="232" mass="26151">GAKKVTNKATLWYVPLSLKNVNKVLEVPPIQYARKEQEDEGRKRYEEQKLDRLETKQRNGDMIFPVINPEPHTVGYSQSSLIHLVGPSDCTLLGFVHGGERALPRATAALVIPRAEARFESDSRSPPAYPAPRRFAGSVVTVSGRMTFTSNKSMEIEVFVDADPFVDEPRERYRAVSAFFTYVSLSKEGKPLPVPQLLTETEGEKRRFEEGKGRYLQTKAKRQAQMQQAAQP</sequence>
<proteinExistence type="predicted"/>
<dbReference type="Proteomes" id="UP000621168">
    <property type="component" value="Unassembled WGS sequence"/>
</dbReference>
<dbReference type="InterPro" id="IPR029069">
    <property type="entry name" value="HotDog_dom_sf"/>
</dbReference>
<comment type="caution">
    <text evidence="2">The sequence shown here is derived from an EMBL/GenBank/DDBJ whole genome shotgun (WGS) entry which is preliminary data.</text>
</comment>
<protein>
    <submittedName>
        <fullName evidence="2">BACH hydrolase</fullName>
    </submittedName>
</protein>
<dbReference type="EMBL" id="WBMX01022196">
    <property type="protein sequence ID" value="NXC22886.1"/>
    <property type="molecule type" value="Genomic_DNA"/>
</dbReference>
<feature type="non-terminal residue" evidence="2">
    <location>
        <position position="1"/>
    </location>
</feature>
<feature type="region of interest" description="Disordered" evidence="1">
    <location>
        <begin position="203"/>
        <end position="232"/>
    </location>
</feature>
<dbReference type="AlphaFoldDB" id="A0A851LZW2"/>
<dbReference type="GO" id="GO:0052816">
    <property type="term" value="F:long-chain fatty acyl-CoA hydrolase activity"/>
    <property type="evidence" value="ECO:0007669"/>
    <property type="project" value="TreeGrafter"/>
</dbReference>
<dbReference type="OrthoDB" id="331699at2759"/>
<evidence type="ECO:0000256" key="1">
    <source>
        <dbReference type="SAM" id="MobiDB-lite"/>
    </source>
</evidence>
<evidence type="ECO:0000313" key="3">
    <source>
        <dbReference type="Proteomes" id="UP000621168"/>
    </source>
</evidence>
<dbReference type="PANTHER" id="PTHR11049:SF24">
    <property type="entry name" value="CYTOSOLIC ACYL COENZYME A THIOESTER HYDROLASE"/>
    <property type="match status" value="1"/>
</dbReference>
<feature type="compositionally biased region" description="Low complexity" evidence="1">
    <location>
        <begin position="223"/>
        <end position="232"/>
    </location>
</feature>
<gene>
    <name evidence="2" type="primary">Acot7</name>
    <name evidence="2" type="ORF">CORCRI_R07395</name>
</gene>
<dbReference type="GO" id="GO:0005829">
    <property type="term" value="C:cytosol"/>
    <property type="evidence" value="ECO:0007669"/>
    <property type="project" value="TreeGrafter"/>
</dbReference>
<accession>A0A851LZW2</accession>